<evidence type="ECO:0000313" key="10">
    <source>
        <dbReference type="Proteomes" id="UP001235094"/>
    </source>
</evidence>
<dbReference type="Proteomes" id="UP001235094">
    <property type="component" value="Unassembled WGS sequence"/>
</dbReference>
<dbReference type="PANTHER" id="PTHR30509:SF9">
    <property type="entry name" value="MULTIDRUG RESISTANCE PROTEIN MDTO"/>
    <property type="match status" value="1"/>
</dbReference>
<evidence type="ECO:0000256" key="7">
    <source>
        <dbReference type="SAM" id="Phobius"/>
    </source>
</evidence>
<protein>
    <submittedName>
        <fullName evidence="9">Multidrug resistance protein MdtO</fullName>
    </submittedName>
</protein>
<evidence type="ECO:0000256" key="6">
    <source>
        <dbReference type="ARBA" id="ARBA00043993"/>
    </source>
</evidence>
<gene>
    <name evidence="9" type="ORF">QOZ99_003298</name>
</gene>
<reference evidence="9 10" key="1">
    <citation type="submission" date="2023-07" db="EMBL/GenBank/DDBJ databases">
        <title>Genomic Encyclopedia of Type Strains, Phase IV (KMG-IV): sequencing the most valuable type-strain genomes for metagenomic binning, comparative biology and taxonomic classification.</title>
        <authorList>
            <person name="Goeker M."/>
        </authorList>
    </citation>
    <scope>NUCLEOTIDE SEQUENCE [LARGE SCALE GENOMIC DNA]</scope>
    <source>
        <strain evidence="9 10">DSM 15561</strain>
    </source>
</reference>
<feature type="transmembrane region" description="Helical" evidence="7">
    <location>
        <begin position="129"/>
        <end position="147"/>
    </location>
</feature>
<name>A0ABU0LUK0_9HYPH</name>
<sequence>MATAADARAAAPAPSLLARMRHDLAPFPGRAALTWRIALLCALVVGVAMLYQIPEAAISCYLVIFLMKPDAAQNVGTALALIVLVSLVVAFVVLLVNLTVDSPPLRLITIALVSFVFLFIGAATQLGEIGGVIALIIAYALTLVNVVPVADAATLGLRYAWYLVALPMAMMALFNIAMGLSPVRLARATLRERLEASARAIAGGAPAADPVLAARLGEGNGEAEKRAGLIRLLHMVPSPAAGQLARDVRAGYRLMLAAAGLTDDLDASRRAALVGHIERIIAALDAGEAPPAPPLPASGAGRAEHAAWEALAIIAGGPEGEITPAPKPPFLRPDAFGNPAYQRFALKTTAAAIICYVMYTGLNWQGIHTALITCYVAALGTTGETLHKLGLRIVGCLIGATLGVASILFVVPHLESVGGLMALIFAGILLAAWVSTGPERIAYGGVQIGLAFLLTVVQGFGPSLDLDSARDRIVGILLGNVVIYLIFTQVWVVSIESAARAHLAAALNGLARLASLAPRRRAGAIGDAAAAAEHLAHARDMLELVAFEPTGIRPSVATAEALEAARAEISALNRDIYLSADDLSPFAARLGAIARAIDAPEDGSAAETMEGTAQNETDSPAVIGRRLARLRRLMAVRA</sequence>
<feature type="transmembrane region" description="Helical" evidence="7">
    <location>
        <begin position="159"/>
        <end position="183"/>
    </location>
</feature>
<keyword evidence="4 7" id="KW-1133">Transmembrane helix</keyword>
<accession>A0ABU0LUK0</accession>
<proteinExistence type="inferred from homology"/>
<dbReference type="EMBL" id="JAUSVR010000012">
    <property type="protein sequence ID" value="MDQ0512393.1"/>
    <property type="molecule type" value="Genomic_DNA"/>
</dbReference>
<evidence type="ECO:0000256" key="3">
    <source>
        <dbReference type="ARBA" id="ARBA00022692"/>
    </source>
</evidence>
<comment type="caution">
    <text evidence="9">The sequence shown here is derived from an EMBL/GenBank/DDBJ whole genome shotgun (WGS) entry which is preliminary data.</text>
</comment>
<evidence type="ECO:0000256" key="5">
    <source>
        <dbReference type="ARBA" id="ARBA00023136"/>
    </source>
</evidence>
<comment type="similarity">
    <text evidence="6">Belongs to the YccS/YhfK family.</text>
</comment>
<keyword evidence="3 7" id="KW-0812">Transmembrane</keyword>
<dbReference type="RefSeq" id="WP_306891070.1">
    <property type="nucleotide sequence ID" value="NZ_JAUSVR010000012.1"/>
</dbReference>
<feature type="domain" description="Integral membrane bound transporter" evidence="8">
    <location>
        <begin position="355"/>
        <end position="484"/>
    </location>
</feature>
<comment type="subcellular location">
    <subcellularLocation>
        <location evidence="1">Cell membrane</location>
        <topology evidence="1">Multi-pass membrane protein</topology>
    </subcellularLocation>
</comment>
<feature type="transmembrane region" description="Helical" evidence="7">
    <location>
        <begin position="389"/>
        <end position="411"/>
    </location>
</feature>
<dbReference type="InterPro" id="IPR049453">
    <property type="entry name" value="Memb_transporter_dom"/>
</dbReference>
<keyword evidence="2" id="KW-1003">Cell membrane</keyword>
<feature type="transmembrane region" description="Helical" evidence="7">
    <location>
        <begin position="441"/>
        <end position="461"/>
    </location>
</feature>
<feature type="transmembrane region" description="Helical" evidence="7">
    <location>
        <begin position="417"/>
        <end position="434"/>
    </location>
</feature>
<keyword evidence="5 7" id="KW-0472">Membrane</keyword>
<dbReference type="Pfam" id="PF13515">
    <property type="entry name" value="FUSC_2"/>
    <property type="match status" value="1"/>
</dbReference>
<dbReference type="PANTHER" id="PTHR30509">
    <property type="entry name" value="P-HYDROXYBENZOIC ACID EFFLUX PUMP SUBUNIT-RELATED"/>
    <property type="match status" value="1"/>
</dbReference>
<evidence type="ECO:0000259" key="8">
    <source>
        <dbReference type="Pfam" id="PF13515"/>
    </source>
</evidence>
<feature type="transmembrane region" description="Helical" evidence="7">
    <location>
        <begin position="37"/>
        <end position="66"/>
    </location>
</feature>
<evidence type="ECO:0000256" key="2">
    <source>
        <dbReference type="ARBA" id="ARBA00022475"/>
    </source>
</evidence>
<organism evidence="9 10">
    <name type="scientific">Ancylobacter amanitiformis</name>
    <dbReference type="NCBI Taxonomy" id="217069"/>
    <lineage>
        <taxon>Bacteria</taxon>
        <taxon>Pseudomonadati</taxon>
        <taxon>Pseudomonadota</taxon>
        <taxon>Alphaproteobacteria</taxon>
        <taxon>Hyphomicrobiales</taxon>
        <taxon>Xanthobacteraceae</taxon>
        <taxon>Ancylobacter</taxon>
    </lineage>
</organism>
<feature type="transmembrane region" description="Helical" evidence="7">
    <location>
        <begin position="78"/>
        <end position="98"/>
    </location>
</feature>
<evidence type="ECO:0000256" key="1">
    <source>
        <dbReference type="ARBA" id="ARBA00004651"/>
    </source>
</evidence>
<feature type="transmembrane region" description="Helical" evidence="7">
    <location>
        <begin position="104"/>
        <end position="122"/>
    </location>
</feature>
<feature type="transmembrane region" description="Helical" evidence="7">
    <location>
        <begin position="473"/>
        <end position="493"/>
    </location>
</feature>
<evidence type="ECO:0000256" key="4">
    <source>
        <dbReference type="ARBA" id="ARBA00022989"/>
    </source>
</evidence>
<keyword evidence="10" id="KW-1185">Reference proteome</keyword>
<evidence type="ECO:0000313" key="9">
    <source>
        <dbReference type="EMBL" id="MDQ0512393.1"/>
    </source>
</evidence>